<dbReference type="Pfam" id="PF00892">
    <property type="entry name" value="EamA"/>
    <property type="match status" value="2"/>
</dbReference>
<dbReference type="InterPro" id="IPR000620">
    <property type="entry name" value="EamA_dom"/>
</dbReference>
<dbReference type="EMBL" id="JAQAGZ010000023">
    <property type="protein sequence ID" value="MCZ8516407.1"/>
    <property type="molecule type" value="Genomic_DNA"/>
</dbReference>
<proteinExistence type="inferred from homology"/>
<gene>
    <name evidence="8" type="ORF">O9H85_29275</name>
</gene>
<evidence type="ECO:0000256" key="6">
    <source>
        <dbReference type="SAM" id="Phobius"/>
    </source>
</evidence>
<evidence type="ECO:0000259" key="7">
    <source>
        <dbReference type="Pfam" id="PF00892"/>
    </source>
</evidence>
<keyword evidence="3 6" id="KW-0812">Transmembrane</keyword>
<dbReference type="InterPro" id="IPR037185">
    <property type="entry name" value="EmrE-like"/>
</dbReference>
<organism evidence="8 9">
    <name type="scientific">Paenibacillus gyeongsangnamensis</name>
    <dbReference type="NCBI Taxonomy" id="3388067"/>
    <lineage>
        <taxon>Bacteria</taxon>
        <taxon>Bacillati</taxon>
        <taxon>Bacillota</taxon>
        <taxon>Bacilli</taxon>
        <taxon>Bacillales</taxon>
        <taxon>Paenibacillaceae</taxon>
        <taxon>Paenibacillus</taxon>
    </lineage>
</organism>
<evidence type="ECO:0000313" key="9">
    <source>
        <dbReference type="Proteomes" id="UP001527882"/>
    </source>
</evidence>
<dbReference type="PANTHER" id="PTHR32322">
    <property type="entry name" value="INNER MEMBRANE TRANSPORTER"/>
    <property type="match status" value="1"/>
</dbReference>
<evidence type="ECO:0000256" key="5">
    <source>
        <dbReference type="ARBA" id="ARBA00023136"/>
    </source>
</evidence>
<keyword evidence="5 6" id="KW-0472">Membrane</keyword>
<evidence type="ECO:0000256" key="3">
    <source>
        <dbReference type="ARBA" id="ARBA00022692"/>
    </source>
</evidence>
<dbReference type="PANTHER" id="PTHR32322:SF9">
    <property type="entry name" value="AMINO-ACID METABOLITE EFFLUX PUMP-RELATED"/>
    <property type="match status" value="1"/>
</dbReference>
<feature type="transmembrane region" description="Helical" evidence="6">
    <location>
        <begin position="213"/>
        <end position="235"/>
    </location>
</feature>
<sequence>MSRSLYVVLLLLSLIWGGSYFFIKILLHDFGPWTIAFFRSALGLAAIVILMFALKQPFRLRQIPWLPMAVMAVVNTAIPWAVIGFSETRITSSMASVLNATTPLWTIVLGVLFFRATAHRLQWLGMGAAIIGLMILLGLNTDSFISVDPVGFISMIVASLFYAMGSQLSKRLKGLTMYQVAFGTLLCCMLASGGMAGVTESIPWTQLASTSNIAALISLGVFGSGIAYVLFYFLVQKGSPEFATMVTYLIPVSAMIWGYTMLGEKLHWSLLTGLACILGGILLAGRKKTENAPLGKRQTVGR</sequence>
<protein>
    <submittedName>
        <fullName evidence="8">EamA family transporter</fullName>
    </submittedName>
</protein>
<feature type="domain" description="EamA" evidence="7">
    <location>
        <begin position="6"/>
        <end position="137"/>
    </location>
</feature>
<keyword evidence="4 6" id="KW-1133">Transmembrane helix</keyword>
<evidence type="ECO:0000313" key="8">
    <source>
        <dbReference type="EMBL" id="MCZ8516407.1"/>
    </source>
</evidence>
<evidence type="ECO:0000256" key="1">
    <source>
        <dbReference type="ARBA" id="ARBA00004127"/>
    </source>
</evidence>
<feature type="transmembrane region" description="Helical" evidence="6">
    <location>
        <begin position="266"/>
        <end position="284"/>
    </location>
</feature>
<feature type="transmembrane region" description="Helical" evidence="6">
    <location>
        <begin position="65"/>
        <end position="83"/>
    </location>
</feature>
<reference evidence="8 9" key="1">
    <citation type="submission" date="2022-12" db="EMBL/GenBank/DDBJ databases">
        <title>Draft genome sequence of Paenibacillus sp. dW9.</title>
        <authorList>
            <person name="Choi E.-W."/>
            <person name="Kim D.-U."/>
        </authorList>
    </citation>
    <scope>NUCLEOTIDE SEQUENCE [LARGE SCALE GENOMIC DNA]</scope>
    <source>
        <strain evidence="9">dW9</strain>
    </source>
</reference>
<comment type="similarity">
    <text evidence="2">Belongs to the EamA transporter family.</text>
</comment>
<feature type="domain" description="EamA" evidence="7">
    <location>
        <begin position="151"/>
        <end position="284"/>
    </location>
</feature>
<evidence type="ECO:0000256" key="4">
    <source>
        <dbReference type="ARBA" id="ARBA00022989"/>
    </source>
</evidence>
<dbReference type="SUPFAM" id="SSF103481">
    <property type="entry name" value="Multidrug resistance efflux transporter EmrE"/>
    <property type="match status" value="2"/>
</dbReference>
<comment type="subcellular location">
    <subcellularLocation>
        <location evidence="1">Endomembrane system</location>
        <topology evidence="1">Multi-pass membrane protein</topology>
    </subcellularLocation>
</comment>
<feature type="transmembrane region" description="Helical" evidence="6">
    <location>
        <begin position="121"/>
        <end position="139"/>
    </location>
</feature>
<feature type="transmembrane region" description="Helical" evidence="6">
    <location>
        <begin position="7"/>
        <end position="27"/>
    </location>
</feature>
<comment type="caution">
    <text evidence="8">The sequence shown here is derived from an EMBL/GenBank/DDBJ whole genome shotgun (WGS) entry which is preliminary data.</text>
</comment>
<feature type="transmembrane region" description="Helical" evidence="6">
    <location>
        <begin position="33"/>
        <end position="53"/>
    </location>
</feature>
<feature type="transmembrane region" description="Helical" evidence="6">
    <location>
        <begin position="95"/>
        <end position="114"/>
    </location>
</feature>
<keyword evidence="9" id="KW-1185">Reference proteome</keyword>
<evidence type="ECO:0000256" key="2">
    <source>
        <dbReference type="ARBA" id="ARBA00007362"/>
    </source>
</evidence>
<dbReference type="InterPro" id="IPR050638">
    <property type="entry name" value="AA-Vitamin_Transporters"/>
</dbReference>
<dbReference type="RefSeq" id="WP_269884934.1">
    <property type="nucleotide sequence ID" value="NZ_JAQAGZ010000023.1"/>
</dbReference>
<dbReference type="Proteomes" id="UP001527882">
    <property type="component" value="Unassembled WGS sequence"/>
</dbReference>
<feature type="transmembrane region" description="Helical" evidence="6">
    <location>
        <begin position="242"/>
        <end position="260"/>
    </location>
</feature>
<feature type="transmembrane region" description="Helical" evidence="6">
    <location>
        <begin position="145"/>
        <end position="163"/>
    </location>
</feature>
<feature type="transmembrane region" description="Helical" evidence="6">
    <location>
        <begin position="175"/>
        <end position="193"/>
    </location>
</feature>
<name>A0ABT4QHS7_9BACL</name>
<accession>A0ABT4QHS7</accession>